<gene>
    <name evidence="2" type="ORF">ADK38_47435</name>
</gene>
<feature type="non-terminal residue" evidence="2">
    <location>
        <position position="170"/>
    </location>
</feature>
<proteinExistence type="predicted"/>
<feature type="coiled-coil region" evidence="1">
    <location>
        <begin position="29"/>
        <end position="77"/>
    </location>
</feature>
<name>A0ABR5IQT5_9ACTN</name>
<evidence type="ECO:0000313" key="3">
    <source>
        <dbReference type="Proteomes" id="UP000037020"/>
    </source>
</evidence>
<evidence type="ECO:0000313" key="2">
    <source>
        <dbReference type="EMBL" id="KOG36376.1"/>
    </source>
</evidence>
<feature type="non-terminal residue" evidence="2">
    <location>
        <position position="1"/>
    </location>
</feature>
<organism evidence="2 3">
    <name type="scientific">Streptomyces varsoviensis</name>
    <dbReference type="NCBI Taxonomy" id="67373"/>
    <lineage>
        <taxon>Bacteria</taxon>
        <taxon>Bacillati</taxon>
        <taxon>Actinomycetota</taxon>
        <taxon>Actinomycetes</taxon>
        <taxon>Kitasatosporales</taxon>
        <taxon>Streptomycetaceae</taxon>
        <taxon>Streptomyces</taxon>
    </lineage>
</organism>
<sequence>AAQRARRVADALAGLAFRLRERARWQPRLRELAEEAAESEERAAACLDRARAADEDRRAAQRAADDAHRTARALRAERAEIAGAPDHVSTEDGAPTASLPALREAYRAASQLYEKVGVGADLRAEQARAESDESAALAALDRLTNKVRTRAAQLLEGTDGADGPSRQAAA</sequence>
<evidence type="ECO:0000256" key="1">
    <source>
        <dbReference type="SAM" id="Coils"/>
    </source>
</evidence>
<accession>A0ABR5IQT5</accession>
<keyword evidence="1" id="KW-0175">Coiled coil</keyword>
<reference evidence="2 3" key="1">
    <citation type="submission" date="2015-07" db="EMBL/GenBank/DDBJ databases">
        <authorList>
            <person name="Ju K.-S."/>
            <person name="Doroghazi J.R."/>
            <person name="Metcalf W.W."/>
        </authorList>
    </citation>
    <scope>NUCLEOTIDE SEQUENCE [LARGE SCALE GENOMIC DNA]</scope>
    <source>
        <strain evidence="2 3">NRRL B-3589</strain>
    </source>
</reference>
<protein>
    <submittedName>
        <fullName evidence="2">Uncharacterized protein</fullName>
    </submittedName>
</protein>
<dbReference type="Proteomes" id="UP000037020">
    <property type="component" value="Unassembled WGS sequence"/>
</dbReference>
<dbReference type="EMBL" id="LGUT01004758">
    <property type="protein sequence ID" value="KOG36376.1"/>
    <property type="molecule type" value="Genomic_DNA"/>
</dbReference>
<comment type="caution">
    <text evidence="2">The sequence shown here is derived from an EMBL/GenBank/DDBJ whole genome shotgun (WGS) entry which is preliminary data.</text>
</comment>
<keyword evidence="3" id="KW-1185">Reference proteome</keyword>